<dbReference type="InterPro" id="IPR051191">
    <property type="entry name" value="DCAF12"/>
</dbReference>
<name>A0AAC8QIB7_9BACT</name>
<dbReference type="RefSeq" id="WP_047860943.1">
    <property type="nucleotide sequence ID" value="NZ_CP011509.1"/>
</dbReference>
<dbReference type="PANTHER" id="PTHR19860:SF40">
    <property type="entry name" value="WD40 REPEAT-CONTAINING PROTEIN"/>
    <property type="match status" value="1"/>
</dbReference>
<feature type="domain" description="Effector-associated" evidence="3">
    <location>
        <begin position="890"/>
        <end position="982"/>
    </location>
</feature>
<dbReference type="EMBL" id="CP011509">
    <property type="protein sequence ID" value="AKJ08089.1"/>
    <property type="molecule type" value="Genomic_DNA"/>
</dbReference>
<dbReference type="Pfam" id="PF19955">
    <property type="entry name" value="EAD1"/>
    <property type="match status" value="1"/>
</dbReference>
<evidence type="ECO:0000313" key="8">
    <source>
        <dbReference type="Proteomes" id="UP000256345"/>
    </source>
</evidence>
<evidence type="ECO:0000313" key="6">
    <source>
        <dbReference type="EMBL" id="REG29826.1"/>
    </source>
</evidence>
<evidence type="ECO:0000259" key="2">
    <source>
        <dbReference type="Pfam" id="PF19955"/>
    </source>
</evidence>
<feature type="domain" description="Nephrocystin 3-like N-terminal" evidence="4">
    <location>
        <begin position="226"/>
        <end position="385"/>
    </location>
</feature>
<dbReference type="InterPro" id="IPR045430">
    <property type="entry name" value="EAD1"/>
</dbReference>
<evidence type="ECO:0000256" key="1">
    <source>
        <dbReference type="ARBA" id="ARBA00022737"/>
    </source>
</evidence>
<dbReference type="SUPFAM" id="SSF52540">
    <property type="entry name" value="P-loop containing nucleoside triphosphate hydrolases"/>
    <property type="match status" value="1"/>
</dbReference>
<dbReference type="Pfam" id="PF19957">
    <property type="entry name" value="EAD5"/>
    <property type="match status" value="1"/>
</dbReference>
<gene>
    <name evidence="5" type="ORF">AA314_09715</name>
    <name evidence="6" type="ORF">ATI61_107523</name>
</gene>
<accession>A0AAC8QIB7</accession>
<feature type="domain" description="Effector-associated" evidence="2">
    <location>
        <begin position="786"/>
        <end position="870"/>
    </location>
</feature>
<organism evidence="5 7">
    <name type="scientific">Archangium gephyra</name>
    <dbReference type="NCBI Taxonomy" id="48"/>
    <lineage>
        <taxon>Bacteria</taxon>
        <taxon>Pseudomonadati</taxon>
        <taxon>Myxococcota</taxon>
        <taxon>Myxococcia</taxon>
        <taxon>Myxococcales</taxon>
        <taxon>Cystobacterineae</taxon>
        <taxon>Archangiaceae</taxon>
        <taxon>Archangium</taxon>
    </lineage>
</organism>
<evidence type="ECO:0000313" key="5">
    <source>
        <dbReference type="EMBL" id="AKJ08089.1"/>
    </source>
</evidence>
<proteinExistence type="predicted"/>
<dbReference type="Gene3D" id="3.40.50.300">
    <property type="entry name" value="P-loop containing nucleotide triphosphate hydrolases"/>
    <property type="match status" value="1"/>
</dbReference>
<reference evidence="5 7" key="1">
    <citation type="submission" date="2015-05" db="EMBL/GenBank/DDBJ databases">
        <title>Genome assembly of Archangium gephyra DSM 2261.</title>
        <authorList>
            <person name="Sharma G."/>
            <person name="Subramanian S."/>
        </authorList>
    </citation>
    <scope>NUCLEOTIDE SEQUENCE [LARGE SCALE GENOMIC DNA]</scope>
    <source>
        <strain evidence="5 7">DSM 2261</strain>
    </source>
</reference>
<dbReference type="InterPro" id="IPR056884">
    <property type="entry name" value="NPHP3-like_N"/>
</dbReference>
<evidence type="ECO:0000259" key="4">
    <source>
        <dbReference type="Pfam" id="PF24883"/>
    </source>
</evidence>
<dbReference type="PANTHER" id="PTHR19860">
    <property type="entry name" value="DDB1- AND CUL4-ASSOCIATED FACTOR 12-RELATED"/>
    <property type="match status" value="1"/>
</dbReference>
<dbReference type="InterPro" id="IPR027417">
    <property type="entry name" value="P-loop_NTPase"/>
</dbReference>
<dbReference type="Proteomes" id="UP000256345">
    <property type="component" value="Unassembled WGS sequence"/>
</dbReference>
<reference evidence="6 8" key="2">
    <citation type="submission" date="2018-08" db="EMBL/GenBank/DDBJ databases">
        <title>Genomic Encyclopedia of Archaeal and Bacterial Type Strains, Phase II (KMG-II): from individual species to whole genera.</title>
        <authorList>
            <person name="Goeker M."/>
        </authorList>
    </citation>
    <scope>NUCLEOTIDE SEQUENCE [LARGE SCALE GENOMIC DNA]</scope>
    <source>
        <strain evidence="6 8">DSM 2261</strain>
    </source>
</reference>
<keyword evidence="8" id="KW-1185">Reference proteome</keyword>
<keyword evidence="1" id="KW-0677">Repeat</keyword>
<dbReference type="AlphaFoldDB" id="A0AAC8QIB7"/>
<dbReference type="InterPro" id="IPR045432">
    <property type="entry name" value="EAD5"/>
</dbReference>
<dbReference type="Proteomes" id="UP000035579">
    <property type="component" value="Chromosome"/>
</dbReference>
<evidence type="ECO:0000259" key="3">
    <source>
        <dbReference type="Pfam" id="PF19957"/>
    </source>
</evidence>
<sequence length="985" mass="111111">MSDTTREWTAQLVSERLRNLKAFSLGMKAPVSPQQEGYREAASVLAWFDPTALRPLGLVEHASIPPSEFLSECILVHDAAGRSRWCLKPELRKQVLRGLVRRSAVEAALAANPNRPDEPLQRMLEACLRGEVLPVEQLDAVALASALQVRDWLEGVVPVLPDAERLRQRLALEELLKPLRRLTGAHFRGREAELEQLRRYTGVLRPTSLAGRIEFVVREVFSLDERPPLVIHGPGGMGKSTLLARFILEHVERSEDDRFPFAYLDFDHPSLRVEEPLTLLAEVFRQVGFQYPSQRDFAEELRRELLELLARDAFTTSSLESFRSPIGDLVALLRKASAESKPFLLVLDTFEEVQYTSRSYIGALFSFIQELQNAVPRLRTVIAGRIPISEFKNEPLVLGELDLEAAEGFLFAQGLQDERLVKAVVAKIGGNPLSLKLAAELARKEGAFNQPRTILPFVREARIQGELYQRILGHIHDEDVRKLAHPGLVLRVVTPDLIAKVLAAPCGVIVPDEARAQNLFKQLARETALITVEGDVLRHRQDVRRVMLELLRADKPDQVEEIHRKAVEYHARYGEPLHRAEEIYHRLSLGEEPASVAFRWMPEVAPYLRSAVEELPLRQRAFLASRLNLELDEKTRAEADLVDWERDAKKRVQELMSLGDVGNLEEALAILNEREDRTENSALLFLEAHILERLDHLAKARAIAKVALKHAERARRRGEWLELQGLLTRLDEREGRSADALSRLAEAAEQAGQLGDGELSRALDALRSRVHLRLVGNSNEEADIVLDGEHRRELNDSLLLAFPRYSELEKLVALKLGFRLSEISSGGSQSRVIFDLIYWAEGRRMVRWLIQAAREMNPGHPSLAAIASKLLLENRDAPEPTPSRSRSRCLTHERLLKVHDAAVSAGLARAREELLAGVEPRVVSGLPLQSNTAGQLLSDLTRLNQISRLDTGLIPLRTWLENALEMTDKRREQAEFKRALRAIDD</sequence>
<protein>
    <submittedName>
        <fullName evidence="6">AAA ATPase-like protein</fullName>
    </submittedName>
</protein>
<dbReference type="Pfam" id="PF24883">
    <property type="entry name" value="NPHP3_N"/>
    <property type="match status" value="1"/>
</dbReference>
<evidence type="ECO:0000313" key="7">
    <source>
        <dbReference type="Proteomes" id="UP000035579"/>
    </source>
</evidence>
<dbReference type="KEGG" id="age:AA314_09715"/>
<dbReference type="EMBL" id="QUMU01000007">
    <property type="protein sequence ID" value="REG29826.1"/>
    <property type="molecule type" value="Genomic_DNA"/>
</dbReference>